<dbReference type="Pfam" id="PF17921">
    <property type="entry name" value="Integrase_H2C2"/>
    <property type="match status" value="1"/>
</dbReference>
<dbReference type="PANTHER" id="PTHR35046">
    <property type="entry name" value="ZINC KNUCKLE (CCHC-TYPE) FAMILY PROTEIN"/>
    <property type="match status" value="1"/>
</dbReference>
<sequence length="290" mass="33623">MYDKGMYALIRALETWQHYLWPKEFLNKRHAKWVEHLESFPYVIRYKKGKDNIVTDALSRRTCILMILTLMKSILLEDKLCVPQSSIRDVLVYEAHSGGLMGHFRVNKTLATLKEHLYWPRMRRDVERICERCLTCKQASPKFNPVVSTLPFRYLKLRGRTYPWTSSSGCLEQKWGRILSLLPSIIFLKCHIFLLVIKLTTLFISLTCFLGKSFVYMESHAPLYPIVMLSSLTTSGGKTRNKVVIFNHLPSSNGPANRSGQSGSFYLITCYNLKEFEIVGRMSTSYRICL</sequence>
<feature type="domain" description="Integrase zinc-binding" evidence="1">
    <location>
        <begin position="84"/>
        <end position="141"/>
    </location>
</feature>
<proteinExistence type="predicted"/>
<dbReference type="PANTHER" id="PTHR35046:SF9">
    <property type="entry name" value="RNA-DIRECTED DNA POLYMERASE"/>
    <property type="match status" value="1"/>
</dbReference>
<dbReference type="InterPro" id="IPR041588">
    <property type="entry name" value="Integrase_H2C2"/>
</dbReference>
<gene>
    <name evidence="2" type="ORF">EPI10_016140</name>
</gene>
<dbReference type="Proteomes" id="UP000325315">
    <property type="component" value="Unassembled WGS sequence"/>
</dbReference>
<reference evidence="3" key="1">
    <citation type="journal article" date="2019" name="Plant Biotechnol. J.">
        <title>Genome sequencing of the Australian wild diploid species Gossypium australe highlights disease resistance and delayed gland morphogenesis.</title>
        <authorList>
            <person name="Cai Y."/>
            <person name="Cai X."/>
            <person name="Wang Q."/>
            <person name="Wang P."/>
            <person name="Zhang Y."/>
            <person name="Cai C."/>
            <person name="Xu Y."/>
            <person name="Wang K."/>
            <person name="Zhou Z."/>
            <person name="Wang C."/>
            <person name="Geng S."/>
            <person name="Li B."/>
            <person name="Dong Q."/>
            <person name="Hou Y."/>
            <person name="Wang H."/>
            <person name="Ai P."/>
            <person name="Liu Z."/>
            <person name="Yi F."/>
            <person name="Sun M."/>
            <person name="An G."/>
            <person name="Cheng J."/>
            <person name="Zhang Y."/>
            <person name="Shi Q."/>
            <person name="Xie Y."/>
            <person name="Shi X."/>
            <person name="Chang Y."/>
            <person name="Huang F."/>
            <person name="Chen Y."/>
            <person name="Hong S."/>
            <person name="Mi L."/>
            <person name="Sun Q."/>
            <person name="Zhang L."/>
            <person name="Zhou B."/>
            <person name="Peng R."/>
            <person name="Zhang X."/>
            <person name="Liu F."/>
        </authorList>
    </citation>
    <scope>NUCLEOTIDE SEQUENCE [LARGE SCALE GENOMIC DNA]</scope>
    <source>
        <strain evidence="3">cv. PA1801</strain>
    </source>
</reference>
<keyword evidence="3" id="KW-1185">Reference proteome</keyword>
<dbReference type="EMBL" id="SMMG02000006">
    <property type="protein sequence ID" value="KAA3470430.1"/>
    <property type="molecule type" value="Genomic_DNA"/>
</dbReference>
<comment type="caution">
    <text evidence="2">The sequence shown here is derived from an EMBL/GenBank/DDBJ whole genome shotgun (WGS) entry which is preliminary data.</text>
</comment>
<accession>A0A5B6VMG4</accession>
<dbReference type="FunFam" id="1.10.340.70:FF:000001">
    <property type="entry name" value="Retrovirus-related Pol polyprotein from transposon gypsy-like Protein"/>
    <property type="match status" value="1"/>
</dbReference>
<evidence type="ECO:0000313" key="3">
    <source>
        <dbReference type="Proteomes" id="UP000325315"/>
    </source>
</evidence>
<name>A0A5B6VMG4_9ROSI</name>
<dbReference type="OrthoDB" id="7461648at2759"/>
<organism evidence="2 3">
    <name type="scientific">Gossypium australe</name>
    <dbReference type="NCBI Taxonomy" id="47621"/>
    <lineage>
        <taxon>Eukaryota</taxon>
        <taxon>Viridiplantae</taxon>
        <taxon>Streptophyta</taxon>
        <taxon>Embryophyta</taxon>
        <taxon>Tracheophyta</taxon>
        <taxon>Spermatophyta</taxon>
        <taxon>Magnoliopsida</taxon>
        <taxon>eudicotyledons</taxon>
        <taxon>Gunneridae</taxon>
        <taxon>Pentapetalae</taxon>
        <taxon>rosids</taxon>
        <taxon>malvids</taxon>
        <taxon>Malvales</taxon>
        <taxon>Malvaceae</taxon>
        <taxon>Malvoideae</taxon>
        <taxon>Gossypium</taxon>
    </lineage>
</organism>
<protein>
    <submittedName>
        <fullName evidence="2">Transposon Ty3-I Gag-Pol polyprotein</fullName>
    </submittedName>
</protein>
<dbReference type="AlphaFoldDB" id="A0A5B6VMG4"/>
<dbReference type="Gene3D" id="1.10.340.70">
    <property type="match status" value="1"/>
</dbReference>
<evidence type="ECO:0000259" key="1">
    <source>
        <dbReference type="Pfam" id="PF17921"/>
    </source>
</evidence>
<evidence type="ECO:0000313" key="2">
    <source>
        <dbReference type="EMBL" id="KAA3470430.1"/>
    </source>
</evidence>